<dbReference type="GO" id="GO:0005524">
    <property type="term" value="F:ATP binding"/>
    <property type="evidence" value="ECO:0007669"/>
    <property type="project" value="UniProtKB-KW"/>
</dbReference>
<dbReference type="OrthoDB" id="10256233at2759"/>
<keyword evidence="8" id="KW-1185">Reference proteome</keyword>
<dbReference type="CDD" id="cd00268">
    <property type="entry name" value="DEADc"/>
    <property type="match status" value="1"/>
</dbReference>
<dbReference type="Gene3D" id="3.40.50.300">
    <property type="entry name" value="P-loop containing nucleotide triphosphate hydrolases"/>
    <property type="match status" value="2"/>
</dbReference>
<evidence type="ECO:0000313" key="7">
    <source>
        <dbReference type="EMBL" id="GMH46731.1"/>
    </source>
</evidence>
<feature type="domain" description="Helicase ATP-binding" evidence="5">
    <location>
        <begin position="62"/>
        <end position="245"/>
    </location>
</feature>
<dbReference type="InterPro" id="IPR027417">
    <property type="entry name" value="P-loop_NTPase"/>
</dbReference>
<dbReference type="PROSITE" id="PS51194">
    <property type="entry name" value="HELICASE_CTER"/>
    <property type="match status" value="1"/>
</dbReference>
<evidence type="ECO:0000313" key="8">
    <source>
        <dbReference type="Proteomes" id="UP001165082"/>
    </source>
</evidence>
<dbReference type="InterPro" id="IPR014001">
    <property type="entry name" value="Helicase_ATP-bd"/>
</dbReference>
<protein>
    <submittedName>
        <fullName evidence="7">Uncharacterized protein</fullName>
    </submittedName>
</protein>
<sequence length="459" mass="48899">MYLNIPYVETCLSDVDASPEPTMGFQVPDPTWDSVGMKDSALKERLTGLGYSAPLPAQADSYGVISSGQDCVVNAHTGAGKTMAFLLPVIERIERGEFGSGNHVKCVVIAPGRELCSQITDVAKSLAGERCRVMMCIGGTGYERTVERFRDARPDIVVGTPGRIAEMIVGKGTKKGVIKTAKCGVMVMDEADNLLLSKAHKESSVACLESVKRGNKGVQVVMASATAGDMKEGVVGRWCREGWKEVGDGVGVVRGQGGRGVGEENGEGWVEEEGGGIRMIDDSRHLSTTTIHGVVKIARDHLKLELLRKILNTSPNPTQVLVFVNEARRVDIVVDKLADMGIIAAGLKGGDRGDKDERVQVAKALRDGRVGCVVSTEIAARGIDAVFLTHVINMDLPTDASHYCHRAGRVGRGGRPGVVVSLASGGKEKGVVGRWGRELGVKVADVTVREGMMRITGIE</sequence>
<evidence type="ECO:0000259" key="5">
    <source>
        <dbReference type="PROSITE" id="PS51192"/>
    </source>
</evidence>
<dbReference type="Pfam" id="PF00270">
    <property type="entry name" value="DEAD"/>
    <property type="match status" value="1"/>
</dbReference>
<feature type="domain" description="Helicase C-terminal" evidence="6">
    <location>
        <begin position="306"/>
        <end position="459"/>
    </location>
</feature>
<name>A0A9W6Z785_9STRA</name>
<dbReference type="EMBL" id="BRXZ01001808">
    <property type="protein sequence ID" value="GMH46731.1"/>
    <property type="molecule type" value="Genomic_DNA"/>
</dbReference>
<evidence type="ECO:0000256" key="3">
    <source>
        <dbReference type="ARBA" id="ARBA00022806"/>
    </source>
</evidence>
<accession>A0A9W6Z785</accession>
<gene>
    <name evidence="7" type="ORF">TrRE_jg4767</name>
</gene>
<evidence type="ECO:0000259" key="6">
    <source>
        <dbReference type="PROSITE" id="PS51194"/>
    </source>
</evidence>
<dbReference type="InterPro" id="IPR001650">
    <property type="entry name" value="Helicase_C-like"/>
</dbReference>
<dbReference type="GO" id="GO:0003723">
    <property type="term" value="F:RNA binding"/>
    <property type="evidence" value="ECO:0007669"/>
    <property type="project" value="TreeGrafter"/>
</dbReference>
<dbReference type="SMART" id="SM00490">
    <property type="entry name" value="HELICc"/>
    <property type="match status" value="1"/>
</dbReference>
<evidence type="ECO:0000256" key="4">
    <source>
        <dbReference type="ARBA" id="ARBA00022840"/>
    </source>
</evidence>
<dbReference type="PANTHER" id="PTHR47963:SF3">
    <property type="entry name" value="DEAD-BOX ATP-DEPENDENT RNA HELICASE 47, MITOCHONDRIAL"/>
    <property type="match status" value="1"/>
</dbReference>
<dbReference type="GO" id="GO:0003724">
    <property type="term" value="F:RNA helicase activity"/>
    <property type="evidence" value="ECO:0007669"/>
    <property type="project" value="TreeGrafter"/>
</dbReference>
<keyword evidence="4" id="KW-0067">ATP-binding</keyword>
<keyword evidence="2" id="KW-0378">Hydrolase</keyword>
<reference evidence="7" key="1">
    <citation type="submission" date="2022-07" db="EMBL/GenBank/DDBJ databases">
        <title>Genome analysis of Parmales, a sister group of diatoms, reveals the evolutionary specialization of diatoms from phago-mixotrophs to photoautotrophs.</title>
        <authorList>
            <person name="Ban H."/>
            <person name="Sato S."/>
            <person name="Yoshikawa S."/>
            <person name="Kazumasa Y."/>
            <person name="Nakamura Y."/>
            <person name="Ichinomiya M."/>
            <person name="Saitoh K."/>
            <person name="Sato N."/>
            <person name="Blanc-Mathieu R."/>
            <person name="Endo H."/>
            <person name="Kuwata A."/>
            <person name="Ogata H."/>
        </authorList>
    </citation>
    <scope>NUCLEOTIDE SEQUENCE</scope>
</reference>
<evidence type="ECO:0000256" key="1">
    <source>
        <dbReference type="ARBA" id="ARBA00022741"/>
    </source>
</evidence>
<dbReference type="SMART" id="SM00487">
    <property type="entry name" value="DEXDc"/>
    <property type="match status" value="1"/>
</dbReference>
<dbReference type="InterPro" id="IPR044742">
    <property type="entry name" value="DEAD/DEAH_RhlB"/>
</dbReference>
<dbReference type="InterPro" id="IPR050547">
    <property type="entry name" value="DEAD_box_RNA_helicases"/>
</dbReference>
<dbReference type="AlphaFoldDB" id="A0A9W6Z785"/>
<proteinExistence type="predicted"/>
<dbReference type="PROSITE" id="PS51192">
    <property type="entry name" value="HELICASE_ATP_BIND_1"/>
    <property type="match status" value="1"/>
</dbReference>
<keyword evidence="1" id="KW-0547">Nucleotide-binding</keyword>
<keyword evidence="3" id="KW-0347">Helicase</keyword>
<dbReference type="SUPFAM" id="SSF52540">
    <property type="entry name" value="P-loop containing nucleoside triphosphate hydrolases"/>
    <property type="match status" value="1"/>
</dbReference>
<comment type="caution">
    <text evidence="7">The sequence shown here is derived from an EMBL/GenBank/DDBJ whole genome shotgun (WGS) entry which is preliminary data.</text>
</comment>
<dbReference type="GO" id="GO:0016787">
    <property type="term" value="F:hydrolase activity"/>
    <property type="evidence" value="ECO:0007669"/>
    <property type="project" value="UniProtKB-KW"/>
</dbReference>
<evidence type="ECO:0000256" key="2">
    <source>
        <dbReference type="ARBA" id="ARBA00022801"/>
    </source>
</evidence>
<dbReference type="Pfam" id="PF00271">
    <property type="entry name" value="Helicase_C"/>
    <property type="match status" value="1"/>
</dbReference>
<dbReference type="Proteomes" id="UP001165082">
    <property type="component" value="Unassembled WGS sequence"/>
</dbReference>
<organism evidence="7 8">
    <name type="scientific">Triparma retinervis</name>
    <dbReference type="NCBI Taxonomy" id="2557542"/>
    <lineage>
        <taxon>Eukaryota</taxon>
        <taxon>Sar</taxon>
        <taxon>Stramenopiles</taxon>
        <taxon>Ochrophyta</taxon>
        <taxon>Bolidophyceae</taxon>
        <taxon>Parmales</taxon>
        <taxon>Triparmaceae</taxon>
        <taxon>Triparma</taxon>
    </lineage>
</organism>
<dbReference type="PANTHER" id="PTHR47963">
    <property type="entry name" value="DEAD-BOX ATP-DEPENDENT RNA HELICASE 47, MITOCHONDRIAL"/>
    <property type="match status" value="1"/>
</dbReference>
<dbReference type="InterPro" id="IPR011545">
    <property type="entry name" value="DEAD/DEAH_box_helicase_dom"/>
</dbReference>